<evidence type="ECO:0000313" key="5">
    <source>
        <dbReference type="Proteomes" id="UP000701801"/>
    </source>
</evidence>
<dbReference type="EMBL" id="CAJVRM010000131">
    <property type="protein sequence ID" value="CAG8975295.1"/>
    <property type="molecule type" value="Genomic_DNA"/>
</dbReference>
<accession>A0A9N9LLI0</accession>
<feature type="region of interest" description="Disordered" evidence="2">
    <location>
        <begin position="331"/>
        <end position="418"/>
    </location>
</feature>
<organism evidence="4 5">
    <name type="scientific">Hymenoscyphus albidus</name>
    <dbReference type="NCBI Taxonomy" id="595503"/>
    <lineage>
        <taxon>Eukaryota</taxon>
        <taxon>Fungi</taxon>
        <taxon>Dikarya</taxon>
        <taxon>Ascomycota</taxon>
        <taxon>Pezizomycotina</taxon>
        <taxon>Leotiomycetes</taxon>
        <taxon>Helotiales</taxon>
        <taxon>Helotiaceae</taxon>
        <taxon>Hymenoscyphus</taxon>
    </lineage>
</organism>
<feature type="compositionally biased region" description="Acidic residues" evidence="2">
    <location>
        <begin position="367"/>
        <end position="381"/>
    </location>
</feature>
<evidence type="ECO:0000256" key="2">
    <source>
        <dbReference type="SAM" id="MobiDB-lite"/>
    </source>
</evidence>
<dbReference type="InterPro" id="IPR011989">
    <property type="entry name" value="ARM-like"/>
</dbReference>
<feature type="compositionally biased region" description="Low complexity" evidence="2">
    <location>
        <begin position="56"/>
        <end position="73"/>
    </location>
</feature>
<reference evidence="4" key="1">
    <citation type="submission" date="2021-07" db="EMBL/GenBank/DDBJ databases">
        <authorList>
            <person name="Durling M."/>
        </authorList>
    </citation>
    <scope>NUCLEOTIDE SEQUENCE</scope>
</reference>
<dbReference type="AlphaFoldDB" id="A0A9N9LLI0"/>
<feature type="compositionally biased region" description="Basic and acidic residues" evidence="2">
    <location>
        <begin position="227"/>
        <end position="241"/>
    </location>
</feature>
<evidence type="ECO:0000313" key="4">
    <source>
        <dbReference type="EMBL" id="CAG8975295.1"/>
    </source>
</evidence>
<feature type="compositionally biased region" description="Polar residues" evidence="2">
    <location>
        <begin position="182"/>
        <end position="203"/>
    </location>
</feature>
<feature type="region of interest" description="Disordered" evidence="2">
    <location>
        <begin position="1"/>
        <end position="145"/>
    </location>
</feature>
<feature type="compositionally biased region" description="Polar residues" evidence="2">
    <location>
        <begin position="40"/>
        <end position="49"/>
    </location>
</feature>
<dbReference type="Proteomes" id="UP000701801">
    <property type="component" value="Unassembled WGS sequence"/>
</dbReference>
<sequence>MFPSMAPGNGTAGPRKKVATYGKGARKRIPQYQAPAKVTKVQTSETEAVQTDEAESSSQPSPKSPTTVTSPVKRSIFDVPSSDEEGFTARRPEKKKKTPAARVPKKSAPETQKEKEDEGMAIMQSRKRVKLSPAPAHISKQPLRQLPVTKAQSMVAVAKMPPKVVQKVVQKVAAKVAPKVATKSTLQNSAASFPGSGHTTSIVSRPRRNDRQSEREAARPVAIANGKKLENKAEPKIQQKVEKTNINKLQTPKKTAPPLRRTPQRKISSPDFADIDMMDVDLLATPGSGRRKLSPKGLQLWDGLLDSASEQVESPIGTKAASSGMASLGLGGSPVVSTGPKQTGSRTQMPRRRLIDSLVAQIPKEDLESEDEDESMDDDDSSSATNSSRSQSPAPEVVSQPALPADSQTLQSSQMTGPKITYSRQRSMLEEEDIMLQLSQPLPDMPEDGPKGRRRLRRASMSKLPLLASFREEDDDGEGAGATIRSVHELRAAGASTRVLDEIQDLIDRIGKPTPTQVSGRRASLLELAKQLKDKAFSRHFFAESTQERLFLGLGQETDTIAGFVLVSILITVLGEVDVLPFVLQLRRQGITRLLIRLLDVQSSVVLVSKDRKSNTSKVAQKMILDHHEYVKGLAIWEPLEPKSLSPRTLALKCLEIMTEQTREARSEAEIFSKELTTRLFTILKSASDERSWGFPGHQSIDFYLALSALTSHSTRARTVQDEKIWITNFLPTISDTLKIALSQSLQSHGPLHTLIFSLTINVTNNNAKACDVFAQSALIREMSKYVVAKFQQISGFMLQADSEMAVNQLILILASMINFADQDSKARASMDTSLLEEGIDTLEEMVTIWAGSQDKISEASSMEETEKLIPFGYLGVLLGYLALVPEISKRIRKKLPGQSLRSLISSIEEFMMRHSEVDSQIQEGDMFESEESKNTRVAMTRKLEKLLEQLGTR</sequence>
<comment type="caution">
    <text evidence="4">The sequence shown here is derived from an EMBL/GenBank/DDBJ whole genome shotgun (WGS) entry which is preliminary data.</text>
</comment>
<dbReference type="InterPro" id="IPR022771">
    <property type="entry name" value="WAPL_C"/>
</dbReference>
<name>A0A9N9LLI0_9HELO</name>
<dbReference type="Pfam" id="PF07814">
    <property type="entry name" value="WAPL"/>
    <property type="match status" value="1"/>
</dbReference>
<feature type="domain" description="Wings apart-like protein C-terminal" evidence="3">
    <location>
        <begin position="484"/>
        <end position="825"/>
    </location>
</feature>
<dbReference type="Gene3D" id="1.25.10.10">
    <property type="entry name" value="Leucine-rich Repeat Variant"/>
    <property type="match status" value="1"/>
</dbReference>
<feature type="compositionally biased region" description="Low complexity" evidence="2">
    <location>
        <begin position="382"/>
        <end position="392"/>
    </location>
</feature>
<evidence type="ECO:0000256" key="1">
    <source>
        <dbReference type="ARBA" id="ARBA00006854"/>
    </source>
</evidence>
<feature type="compositionally biased region" description="Polar residues" evidence="2">
    <location>
        <begin position="406"/>
        <end position="418"/>
    </location>
</feature>
<dbReference type="InterPro" id="IPR039874">
    <property type="entry name" value="WAPL"/>
</dbReference>
<feature type="compositionally biased region" description="Basic and acidic residues" evidence="2">
    <location>
        <begin position="107"/>
        <end position="118"/>
    </location>
</feature>
<feature type="compositionally biased region" description="Basic residues" evidence="2">
    <location>
        <begin position="92"/>
        <end position="105"/>
    </location>
</feature>
<comment type="similarity">
    <text evidence="1">Belongs to the WAPL family.</text>
</comment>
<keyword evidence="5" id="KW-1185">Reference proteome</keyword>
<feature type="compositionally biased region" description="Polar residues" evidence="2">
    <location>
        <begin position="335"/>
        <end position="348"/>
    </location>
</feature>
<dbReference type="PANTHER" id="PTHR22100">
    <property type="entry name" value="WINGS APART-LIKE PROTEIN HOMOLOG"/>
    <property type="match status" value="1"/>
</dbReference>
<dbReference type="OrthoDB" id="78088at2759"/>
<gene>
    <name evidence="4" type="ORF">HYALB_00008079</name>
</gene>
<dbReference type="PANTHER" id="PTHR22100:SF13">
    <property type="entry name" value="WINGS APART-LIKE PROTEIN HOMOLOG"/>
    <property type="match status" value="1"/>
</dbReference>
<feature type="compositionally biased region" description="Basic residues" evidence="2">
    <location>
        <begin position="14"/>
        <end position="29"/>
    </location>
</feature>
<feature type="compositionally biased region" description="Basic and acidic residues" evidence="2">
    <location>
        <begin position="207"/>
        <end position="218"/>
    </location>
</feature>
<feature type="region of interest" description="Disordered" evidence="2">
    <location>
        <begin position="178"/>
        <end position="241"/>
    </location>
</feature>
<evidence type="ECO:0000259" key="3">
    <source>
        <dbReference type="Pfam" id="PF07814"/>
    </source>
</evidence>
<protein>
    <recommendedName>
        <fullName evidence="3">Wings apart-like protein C-terminal domain-containing protein</fullName>
    </recommendedName>
</protein>
<proteinExistence type="inferred from homology"/>